<evidence type="ECO:0000313" key="3">
    <source>
        <dbReference type="Proteomes" id="UP000243096"/>
    </source>
</evidence>
<evidence type="ECO:0008006" key="4">
    <source>
        <dbReference type="Google" id="ProtNLM"/>
    </source>
</evidence>
<dbReference type="EMBL" id="PRDW01000007">
    <property type="protein sequence ID" value="PPB83579.1"/>
    <property type="molecule type" value="Genomic_DNA"/>
</dbReference>
<dbReference type="Pfam" id="PF09979">
    <property type="entry name" value="DUF2213"/>
    <property type="match status" value="1"/>
</dbReference>
<dbReference type="OrthoDB" id="21342at2"/>
<feature type="region of interest" description="Disordered" evidence="1">
    <location>
        <begin position="215"/>
        <end position="273"/>
    </location>
</feature>
<accession>A0A2P5KA62</accession>
<gene>
    <name evidence="2" type="ORF">B0O95_10795</name>
</gene>
<reference evidence="2 3" key="1">
    <citation type="submission" date="2018-01" db="EMBL/GenBank/DDBJ databases">
        <title>Genomic Encyclopedia of Type Strains, Phase III (KMG-III): the genomes of soil and plant-associated and newly described type strains.</title>
        <authorList>
            <person name="Whitman W."/>
        </authorList>
    </citation>
    <scope>NUCLEOTIDE SEQUENCE [LARGE SCALE GENOMIC DNA]</scope>
    <source>
        <strain evidence="2 3">HKI456</strain>
    </source>
</reference>
<proteinExistence type="predicted"/>
<dbReference type="InterPro" id="IPR016913">
    <property type="entry name" value="UCP029215"/>
</dbReference>
<organism evidence="2 3">
    <name type="scientific">Mycetohabitans endofungorum</name>
    <dbReference type="NCBI Taxonomy" id="417203"/>
    <lineage>
        <taxon>Bacteria</taxon>
        <taxon>Pseudomonadati</taxon>
        <taxon>Pseudomonadota</taxon>
        <taxon>Betaproteobacteria</taxon>
        <taxon>Burkholderiales</taxon>
        <taxon>Burkholderiaceae</taxon>
        <taxon>Mycetohabitans</taxon>
    </lineage>
</organism>
<evidence type="ECO:0000313" key="2">
    <source>
        <dbReference type="EMBL" id="PPB83579.1"/>
    </source>
</evidence>
<dbReference type="AlphaFoldDB" id="A0A2P5KA62"/>
<comment type="caution">
    <text evidence="2">The sequence shown here is derived from an EMBL/GenBank/DDBJ whole genome shotgun (WGS) entry which is preliminary data.</text>
</comment>
<dbReference type="Proteomes" id="UP000243096">
    <property type="component" value="Unassembled WGS sequence"/>
</dbReference>
<protein>
    <recommendedName>
        <fullName evidence="4">DUF2213 domain-containing protein</fullName>
    </recommendedName>
</protein>
<dbReference type="RefSeq" id="WP_104077552.1">
    <property type="nucleotide sequence ID" value="NZ_CP062178.1"/>
</dbReference>
<evidence type="ECO:0000256" key="1">
    <source>
        <dbReference type="SAM" id="MobiDB-lite"/>
    </source>
</evidence>
<sequence length="434" mass="46910">MTNRVIDTNGWAEIRDNPISKVGVFPYLGRSIGAPEPNRIYMVYRPEEELADPACIESFRLLPWVDEHEMLGSEDTGYIAPEKKGIQGVIGEDVYYEDGVLKGNIKVFSESLAALIHSGKRELSAGYRCQYEFICGQYNGQRYDAIQRKIRGNHLASVHEGRMGPDVAVLDHMTFTFDAKELLMTSTNKATGQDEDVSLADVVKQLIPLVQALVGSTPSASPDGDIDPSVIGDDAPTKTPVEDDDDTLPAEDEDDDSPAAKGEKETEDEQETAQAMDAAIKALRTASKTAPKTMRASMDSAIAGLRKACAAAQTQSQKPSKTVASVDAAEVKALRARLAQLERSAAKGIMSEISKRDALASRLSAHIGTFDHADKTLVEVARYGVSKLGIACTKGQEIAALDGYLHGREVPKPGQGMDAKHPTSSELDQYLQGV</sequence>
<feature type="region of interest" description="Disordered" evidence="1">
    <location>
        <begin position="409"/>
        <end position="428"/>
    </location>
</feature>
<name>A0A2P5KA62_9BURK</name>
<keyword evidence="3" id="KW-1185">Reference proteome</keyword>
<feature type="compositionally biased region" description="Acidic residues" evidence="1">
    <location>
        <begin position="242"/>
        <end position="257"/>
    </location>
</feature>